<evidence type="ECO:0000256" key="7">
    <source>
        <dbReference type="ARBA" id="ARBA00023049"/>
    </source>
</evidence>
<evidence type="ECO:0000313" key="12">
    <source>
        <dbReference type="Proteomes" id="UP001548189"/>
    </source>
</evidence>
<dbReference type="PANTHER" id="PTHR21666:SF288">
    <property type="entry name" value="CELL DIVISION PROTEIN YTFB"/>
    <property type="match status" value="1"/>
</dbReference>
<comment type="subcellular location">
    <subcellularLocation>
        <location evidence="2">Cell envelope</location>
    </subcellularLocation>
</comment>
<comment type="cofactor">
    <cofactor evidence="1">
        <name>Zn(2+)</name>
        <dbReference type="ChEBI" id="CHEBI:29105"/>
    </cofactor>
</comment>
<protein>
    <submittedName>
        <fullName evidence="11">Peptidoglycan DD-metalloendopeptidase family protein</fullName>
    </submittedName>
</protein>
<evidence type="ECO:0000256" key="8">
    <source>
        <dbReference type="SAM" id="Phobius"/>
    </source>
</evidence>
<evidence type="ECO:0000256" key="5">
    <source>
        <dbReference type="ARBA" id="ARBA00022801"/>
    </source>
</evidence>
<keyword evidence="12" id="KW-1185">Reference proteome</keyword>
<sequence length="471" mass="53427">MIKQDYKPQNNNALSKRSHTFKIPTWMTHPFLIGGMAVCVLALAWVLSVEPSESESMLVVEQVNQVVEENKLYSSPIEIDLSLENSQSFIQALPEDSASTPFIEDKWQTETIKKGDNLSLIFKRIGLTPQQVHQVISLDENTQLLKKLIPSKTIAYKLDDNNNLQALKYIINIQQTLYIDSQNGELTSRIDNKAIEYRTAYAYGTIDDSLFTAGKKAGLTDSQVMQLANIFGWDIDFILDIRKGDSFSMLYQEEYIEGEKIGNGDILAAEFVNQGKSFQAVRYIDSRDNNSYYTPDGMSMRKAFLRAPLKFAYISSNFKPRRFHPILKKWKAHRGIDYRAPTGTPIRAAGDGRVIASSYSKYNGKYVFIQHGQGIVTKYLHMSKRAVSNNKRVKQGQVIGYVGATGLAEAPHLHYEFLVNGVHRNPRTVKLPKAKPIAKDEKDRFLIHTRPWIEQLASRNQLVNNTQNIAP</sequence>
<comment type="caution">
    <text evidence="11">The sequence shown here is derived from an EMBL/GenBank/DDBJ whole genome shotgun (WGS) entry which is preliminary data.</text>
</comment>
<evidence type="ECO:0000259" key="9">
    <source>
        <dbReference type="Pfam" id="PF01551"/>
    </source>
</evidence>
<keyword evidence="8" id="KW-0812">Transmembrane</keyword>
<feature type="domain" description="Csd3-like second N-terminal" evidence="10">
    <location>
        <begin position="197"/>
        <end position="320"/>
    </location>
</feature>
<keyword evidence="4" id="KW-0479">Metal-binding</keyword>
<dbReference type="Proteomes" id="UP001548189">
    <property type="component" value="Unassembled WGS sequence"/>
</dbReference>
<dbReference type="Pfam" id="PF19425">
    <property type="entry name" value="Csd3_N2"/>
    <property type="match status" value="1"/>
</dbReference>
<gene>
    <name evidence="11" type="ORF">ABVT43_17755</name>
</gene>
<reference evidence="11 12" key="1">
    <citation type="submission" date="2024-06" db="EMBL/GenBank/DDBJ databases">
        <authorList>
            <person name="Li F."/>
        </authorList>
    </citation>
    <scope>NUCLEOTIDE SEQUENCE [LARGE SCALE GENOMIC DNA]</scope>
    <source>
        <strain evidence="11 12">GXAS 311</strain>
    </source>
</reference>
<proteinExistence type="predicted"/>
<dbReference type="Gene3D" id="3.10.450.350">
    <property type="match status" value="2"/>
</dbReference>
<organism evidence="11 12">
    <name type="scientific">Aliikangiella maris</name>
    <dbReference type="NCBI Taxonomy" id="3162458"/>
    <lineage>
        <taxon>Bacteria</taxon>
        <taxon>Pseudomonadati</taxon>
        <taxon>Pseudomonadota</taxon>
        <taxon>Gammaproteobacteria</taxon>
        <taxon>Oceanospirillales</taxon>
        <taxon>Pleioneaceae</taxon>
        <taxon>Aliikangiella</taxon>
    </lineage>
</organism>
<evidence type="ECO:0000256" key="6">
    <source>
        <dbReference type="ARBA" id="ARBA00022833"/>
    </source>
</evidence>
<dbReference type="Gene3D" id="2.70.70.10">
    <property type="entry name" value="Glucose Permease (Domain IIA)"/>
    <property type="match status" value="1"/>
</dbReference>
<evidence type="ECO:0000259" key="10">
    <source>
        <dbReference type="Pfam" id="PF19425"/>
    </source>
</evidence>
<dbReference type="EMBL" id="JBEVCJ010000032">
    <property type="protein sequence ID" value="MET1256993.1"/>
    <property type="molecule type" value="Genomic_DNA"/>
</dbReference>
<dbReference type="InterPro" id="IPR050570">
    <property type="entry name" value="Cell_wall_metabolism_enzyme"/>
</dbReference>
<keyword evidence="5" id="KW-0378">Hydrolase</keyword>
<keyword evidence="8" id="KW-0472">Membrane</keyword>
<dbReference type="Pfam" id="PF01551">
    <property type="entry name" value="Peptidase_M23"/>
    <property type="match status" value="1"/>
</dbReference>
<feature type="domain" description="M23ase beta-sheet core" evidence="9">
    <location>
        <begin position="332"/>
        <end position="426"/>
    </location>
</feature>
<accession>A0ABV2BYK1</accession>
<evidence type="ECO:0000256" key="2">
    <source>
        <dbReference type="ARBA" id="ARBA00004196"/>
    </source>
</evidence>
<dbReference type="CDD" id="cd12797">
    <property type="entry name" value="M23_peptidase"/>
    <property type="match status" value="1"/>
</dbReference>
<evidence type="ECO:0000313" key="11">
    <source>
        <dbReference type="EMBL" id="MET1256993.1"/>
    </source>
</evidence>
<dbReference type="InterPro" id="IPR045834">
    <property type="entry name" value="Csd3_N2"/>
</dbReference>
<evidence type="ECO:0000256" key="1">
    <source>
        <dbReference type="ARBA" id="ARBA00001947"/>
    </source>
</evidence>
<name>A0ABV2BYK1_9GAMM</name>
<keyword evidence="6" id="KW-0862">Zinc</keyword>
<dbReference type="InterPro" id="IPR016047">
    <property type="entry name" value="M23ase_b-sheet_dom"/>
</dbReference>
<feature type="transmembrane region" description="Helical" evidence="8">
    <location>
        <begin position="26"/>
        <end position="47"/>
    </location>
</feature>
<dbReference type="PANTHER" id="PTHR21666">
    <property type="entry name" value="PEPTIDASE-RELATED"/>
    <property type="match status" value="1"/>
</dbReference>
<dbReference type="InterPro" id="IPR011055">
    <property type="entry name" value="Dup_hybrid_motif"/>
</dbReference>
<evidence type="ECO:0000256" key="4">
    <source>
        <dbReference type="ARBA" id="ARBA00022723"/>
    </source>
</evidence>
<keyword evidence="8" id="KW-1133">Transmembrane helix</keyword>
<keyword evidence="3" id="KW-0645">Protease</keyword>
<keyword evidence="7" id="KW-0482">Metalloprotease</keyword>
<evidence type="ECO:0000256" key="3">
    <source>
        <dbReference type="ARBA" id="ARBA00022670"/>
    </source>
</evidence>
<dbReference type="RefSeq" id="WP_353897576.1">
    <property type="nucleotide sequence ID" value="NZ_JBEVCJ010000032.1"/>
</dbReference>
<dbReference type="SUPFAM" id="SSF51261">
    <property type="entry name" value="Duplicated hybrid motif"/>
    <property type="match status" value="1"/>
</dbReference>